<evidence type="ECO:0000313" key="2">
    <source>
        <dbReference type="Proteomes" id="UP001054945"/>
    </source>
</evidence>
<dbReference type="AlphaFoldDB" id="A0AAV4UB09"/>
<organism evidence="1 2">
    <name type="scientific">Caerostris extrusa</name>
    <name type="common">Bark spider</name>
    <name type="synonym">Caerostris bankana</name>
    <dbReference type="NCBI Taxonomy" id="172846"/>
    <lineage>
        <taxon>Eukaryota</taxon>
        <taxon>Metazoa</taxon>
        <taxon>Ecdysozoa</taxon>
        <taxon>Arthropoda</taxon>
        <taxon>Chelicerata</taxon>
        <taxon>Arachnida</taxon>
        <taxon>Araneae</taxon>
        <taxon>Araneomorphae</taxon>
        <taxon>Entelegynae</taxon>
        <taxon>Araneoidea</taxon>
        <taxon>Araneidae</taxon>
        <taxon>Caerostris</taxon>
    </lineage>
</organism>
<accession>A0AAV4UB09</accession>
<name>A0AAV4UB09_CAEEX</name>
<gene>
    <name evidence="1" type="ORF">CEXT_296221</name>
</gene>
<protein>
    <submittedName>
        <fullName evidence="1">Uncharacterized protein</fullName>
    </submittedName>
</protein>
<comment type="caution">
    <text evidence="1">The sequence shown here is derived from an EMBL/GenBank/DDBJ whole genome shotgun (WGS) entry which is preliminary data.</text>
</comment>
<dbReference type="Proteomes" id="UP001054945">
    <property type="component" value="Unassembled WGS sequence"/>
</dbReference>
<sequence>MGGPHPKAGMDPMLSTRLYYVGNGSPRWAPDCNVEVWVAPPKAGMDPMLSTRLYYVGNGKPHVGRQIVM</sequence>
<keyword evidence="2" id="KW-1185">Reference proteome</keyword>
<evidence type="ECO:0000313" key="1">
    <source>
        <dbReference type="EMBL" id="GIY54936.1"/>
    </source>
</evidence>
<dbReference type="EMBL" id="BPLR01012577">
    <property type="protein sequence ID" value="GIY54936.1"/>
    <property type="molecule type" value="Genomic_DNA"/>
</dbReference>
<proteinExistence type="predicted"/>
<reference evidence="1 2" key="1">
    <citation type="submission" date="2021-06" db="EMBL/GenBank/DDBJ databases">
        <title>Caerostris extrusa draft genome.</title>
        <authorList>
            <person name="Kono N."/>
            <person name="Arakawa K."/>
        </authorList>
    </citation>
    <scope>NUCLEOTIDE SEQUENCE [LARGE SCALE GENOMIC DNA]</scope>
</reference>